<dbReference type="EMBL" id="MBDN02000550">
    <property type="protein sequence ID" value="RLN74500.1"/>
    <property type="molecule type" value="Genomic_DNA"/>
</dbReference>
<accession>A0A3R7KF76</accession>
<dbReference type="EMBL" id="JPWV03000593">
    <property type="protein sequence ID" value="KAG2507467.1"/>
    <property type="molecule type" value="Genomic_DNA"/>
</dbReference>
<reference evidence="6 7" key="2">
    <citation type="submission" date="2018-07" db="EMBL/GenBank/DDBJ databases">
        <title>Genome sequencing of oomycete isolates from Chile give support for New Zealand origin for Phytophthora kernoviae and make available the first Nothophytophthora sp. genome.</title>
        <authorList>
            <person name="Studholme D.J."/>
            <person name="Sanfuentes E."/>
            <person name="Panda P."/>
            <person name="Hill R."/>
            <person name="Sambles C."/>
            <person name="Grant M."/>
            <person name="Williams N.M."/>
            <person name="Mcdougal R.L."/>
        </authorList>
    </citation>
    <scope>NUCLEOTIDE SEQUENCE [LARGE SCALE GENOMIC DNA]</scope>
    <source>
        <strain evidence="4">Chile2</strain>
        <strain evidence="5">Chile4</strain>
    </source>
</reference>
<sequence>MHDETETGHGVGNIHCPATCKRPRDDADEWDVEGSFWLLQLRFKELRSRFDEAQTVAMVHEAWGLVARRLKGTLGLSVNAVECSDQLSKLRQQWETCDGSDEDSPLALQMAECFSPDAVGPQPSAEILATASFGINPRRTTETKVTTESEIDGIDDTVEVEAPPKKKQNVTAQPNEEPETEEIVTESPCLPEPLSDASDLPRGCDVLDALKRRAVLLERRDHLQQEEAELIQKALAIVATSQA</sequence>
<name>A0A3R7KF76_9STRA</name>
<evidence type="ECO:0000313" key="3">
    <source>
        <dbReference type="EMBL" id="KAG2509812.1"/>
    </source>
</evidence>
<comment type="caution">
    <text evidence="5">The sequence shown here is derived from an EMBL/GenBank/DDBJ whole genome shotgun (WGS) entry which is preliminary data.</text>
</comment>
<organism evidence="5 6">
    <name type="scientific">Phytophthora kernoviae</name>
    <dbReference type="NCBI Taxonomy" id="325452"/>
    <lineage>
        <taxon>Eukaryota</taxon>
        <taxon>Sar</taxon>
        <taxon>Stramenopiles</taxon>
        <taxon>Oomycota</taxon>
        <taxon>Peronosporomycetes</taxon>
        <taxon>Peronosporales</taxon>
        <taxon>Peronosporaceae</taxon>
        <taxon>Phytophthora</taxon>
    </lineage>
</organism>
<dbReference type="EMBL" id="MAYM02001733">
    <property type="protein sequence ID" value="RLN13737.1"/>
    <property type="molecule type" value="Genomic_DNA"/>
</dbReference>
<dbReference type="Proteomes" id="UP000785171">
    <property type="component" value="Unassembled WGS sequence"/>
</dbReference>
<reference evidence="2" key="1">
    <citation type="journal article" date="2015" name="Genom Data">
        <title>Genome sequences of six Phytophthora species associated with forests in New Zealand.</title>
        <authorList>
            <person name="Studholme D.J."/>
            <person name="McDougal R.L."/>
            <person name="Sambles C."/>
            <person name="Hansen E."/>
            <person name="Hardy G."/>
            <person name="Grant M."/>
            <person name="Ganley R.J."/>
            <person name="Williams N.M."/>
        </authorList>
    </citation>
    <scope>NUCLEOTIDE SEQUENCE</scope>
    <source>
        <strain evidence="2">NZFS 2646</strain>
        <strain evidence="3">NZFS 3630</strain>
    </source>
</reference>
<evidence type="ECO:0000313" key="5">
    <source>
        <dbReference type="EMBL" id="RLN74500.1"/>
    </source>
</evidence>
<dbReference type="EMBL" id="JPWU03000650">
    <property type="protein sequence ID" value="KAG2509812.1"/>
    <property type="molecule type" value="Genomic_DNA"/>
</dbReference>
<evidence type="ECO:0000313" key="4">
    <source>
        <dbReference type="EMBL" id="RLN13737.1"/>
    </source>
</evidence>
<dbReference type="AlphaFoldDB" id="A0A3R7KF76"/>
<proteinExistence type="predicted"/>
<protein>
    <submittedName>
        <fullName evidence="5">Uncharacterized protein</fullName>
    </submittedName>
</protein>
<reference evidence="2" key="3">
    <citation type="submission" date="2020-06" db="EMBL/GenBank/DDBJ databases">
        <authorList>
            <person name="Studholme D.J."/>
        </authorList>
    </citation>
    <scope>NUCLEOTIDE SEQUENCE</scope>
    <source>
        <strain evidence="2">NZFS 2646</strain>
        <strain evidence="3">NZFS 3630</strain>
    </source>
</reference>
<feature type="region of interest" description="Disordered" evidence="1">
    <location>
        <begin position="164"/>
        <end position="188"/>
    </location>
</feature>
<dbReference type="Proteomes" id="UP000792063">
    <property type="component" value="Unassembled WGS sequence"/>
</dbReference>
<evidence type="ECO:0000313" key="2">
    <source>
        <dbReference type="EMBL" id="KAG2507467.1"/>
    </source>
</evidence>
<evidence type="ECO:0000256" key="1">
    <source>
        <dbReference type="SAM" id="MobiDB-lite"/>
    </source>
</evidence>
<dbReference type="Proteomes" id="UP000285883">
    <property type="component" value="Unassembled WGS sequence"/>
</dbReference>
<dbReference type="Proteomes" id="UP000285624">
    <property type="component" value="Unassembled WGS sequence"/>
</dbReference>
<evidence type="ECO:0000313" key="7">
    <source>
        <dbReference type="Proteomes" id="UP000285883"/>
    </source>
</evidence>
<keyword evidence="6" id="KW-1185">Reference proteome</keyword>
<evidence type="ECO:0000313" key="6">
    <source>
        <dbReference type="Proteomes" id="UP000285624"/>
    </source>
</evidence>
<gene>
    <name evidence="4" type="ORF">BBI17_008964</name>
    <name evidence="5" type="ORF">BBO99_00008903</name>
    <name evidence="2" type="ORF">JM16_008934</name>
    <name evidence="3" type="ORF">JM18_008871</name>
</gene>